<evidence type="ECO:0000313" key="3">
    <source>
        <dbReference type="Proteomes" id="UP000026961"/>
    </source>
</evidence>
<protein>
    <submittedName>
        <fullName evidence="2">Uncharacterized protein</fullName>
    </submittedName>
</protein>
<dbReference type="Gramene" id="OGLUM04G14200.1">
    <property type="protein sequence ID" value="OGLUM04G14200.1"/>
    <property type="gene ID" value="OGLUM04G14200"/>
</dbReference>
<name>A0A0D9ZLH7_9ORYZ</name>
<sequence length="67" mass="7632">MAWSSRRWKNSSDDRLPHKAPTGRQDSRDSGPKWSCHTHRVLSFSSACAESLTLSVDLYAPRINLIF</sequence>
<reference evidence="2" key="2">
    <citation type="submission" date="2018-05" db="EMBL/GenBank/DDBJ databases">
        <title>OgluRS3 (Oryza glumaepatula Reference Sequence Version 3).</title>
        <authorList>
            <person name="Zhang J."/>
            <person name="Kudrna D."/>
            <person name="Lee S."/>
            <person name="Talag J."/>
            <person name="Welchert J."/>
            <person name="Wing R.A."/>
        </authorList>
    </citation>
    <scope>NUCLEOTIDE SEQUENCE [LARGE SCALE GENOMIC DNA]</scope>
</reference>
<reference evidence="2" key="1">
    <citation type="submission" date="2015-04" db="UniProtKB">
        <authorList>
            <consortium name="EnsemblPlants"/>
        </authorList>
    </citation>
    <scope>IDENTIFICATION</scope>
</reference>
<dbReference type="HOGENOM" id="CLU_2816620_0_0_1"/>
<organism evidence="2">
    <name type="scientific">Oryza glumipatula</name>
    <dbReference type="NCBI Taxonomy" id="40148"/>
    <lineage>
        <taxon>Eukaryota</taxon>
        <taxon>Viridiplantae</taxon>
        <taxon>Streptophyta</taxon>
        <taxon>Embryophyta</taxon>
        <taxon>Tracheophyta</taxon>
        <taxon>Spermatophyta</taxon>
        <taxon>Magnoliopsida</taxon>
        <taxon>Liliopsida</taxon>
        <taxon>Poales</taxon>
        <taxon>Poaceae</taxon>
        <taxon>BOP clade</taxon>
        <taxon>Oryzoideae</taxon>
        <taxon>Oryzeae</taxon>
        <taxon>Oryzinae</taxon>
        <taxon>Oryza</taxon>
    </lineage>
</organism>
<dbReference type="Proteomes" id="UP000026961">
    <property type="component" value="Chromosome 4"/>
</dbReference>
<keyword evidence="3" id="KW-1185">Reference proteome</keyword>
<feature type="region of interest" description="Disordered" evidence="1">
    <location>
        <begin position="1"/>
        <end position="34"/>
    </location>
</feature>
<accession>A0A0D9ZLH7</accession>
<dbReference type="AlphaFoldDB" id="A0A0D9ZLH7"/>
<evidence type="ECO:0000256" key="1">
    <source>
        <dbReference type="SAM" id="MobiDB-lite"/>
    </source>
</evidence>
<proteinExistence type="predicted"/>
<evidence type="ECO:0000313" key="2">
    <source>
        <dbReference type="EnsemblPlants" id="OGLUM04G14200.1"/>
    </source>
</evidence>
<dbReference type="EnsemblPlants" id="OGLUM04G14200.1">
    <property type="protein sequence ID" value="OGLUM04G14200.1"/>
    <property type="gene ID" value="OGLUM04G14200"/>
</dbReference>